<dbReference type="PANTHER" id="PTHR45913:SF19">
    <property type="entry name" value="LOW QUALITY PROTEIN: ZINC FINGER BED DOMAIN-CONTAINING PROTEIN 5-LIKE"/>
    <property type="match status" value="1"/>
</dbReference>
<gene>
    <name evidence="1" type="ORF">QYM36_012401</name>
</gene>
<evidence type="ECO:0000313" key="2">
    <source>
        <dbReference type="Proteomes" id="UP001187531"/>
    </source>
</evidence>
<proteinExistence type="predicted"/>
<accession>A0AA88L7S3</accession>
<dbReference type="Proteomes" id="UP001187531">
    <property type="component" value="Unassembled WGS sequence"/>
</dbReference>
<dbReference type="AlphaFoldDB" id="A0AA88L7S3"/>
<sequence length="93" mass="10834">MASFEVAWLIAKYKKPYTIGEDLVEQADAKYFDIQLDETTDFSSNSQQMVYVCYKGADESEEELLFCSSFELRFHGIDVYNKVNKYFNAQSLK</sequence>
<keyword evidence="2" id="KW-1185">Reference proteome</keyword>
<comment type="caution">
    <text evidence="1">The sequence shown here is derived from an EMBL/GenBank/DDBJ whole genome shotgun (WGS) entry which is preliminary data.</text>
</comment>
<evidence type="ECO:0000313" key="1">
    <source>
        <dbReference type="EMBL" id="KAK2711210.1"/>
    </source>
</evidence>
<reference evidence="1" key="1">
    <citation type="submission" date="2023-07" db="EMBL/GenBank/DDBJ databases">
        <title>Chromosome-level genome assembly of Artemia franciscana.</title>
        <authorList>
            <person name="Jo E."/>
        </authorList>
    </citation>
    <scope>NUCLEOTIDE SEQUENCE</scope>
    <source>
        <tissue evidence="1">Whole body</tissue>
    </source>
</reference>
<dbReference type="EMBL" id="JAVRJZ010000016">
    <property type="protein sequence ID" value="KAK2711210.1"/>
    <property type="molecule type" value="Genomic_DNA"/>
</dbReference>
<protein>
    <submittedName>
        <fullName evidence="1">Uncharacterized protein</fullName>
    </submittedName>
</protein>
<name>A0AA88L7S3_ARTSF</name>
<dbReference type="PANTHER" id="PTHR45913">
    <property type="entry name" value="EPM2A-INTERACTING PROTEIN 1"/>
    <property type="match status" value="1"/>
</dbReference>
<organism evidence="1 2">
    <name type="scientific">Artemia franciscana</name>
    <name type="common">Brine shrimp</name>
    <name type="synonym">Artemia sanfranciscana</name>
    <dbReference type="NCBI Taxonomy" id="6661"/>
    <lineage>
        <taxon>Eukaryota</taxon>
        <taxon>Metazoa</taxon>
        <taxon>Ecdysozoa</taxon>
        <taxon>Arthropoda</taxon>
        <taxon>Crustacea</taxon>
        <taxon>Branchiopoda</taxon>
        <taxon>Anostraca</taxon>
        <taxon>Artemiidae</taxon>
        <taxon>Artemia</taxon>
    </lineage>
</organism>